<sequence>ANVSADWIFPTDNEVDLGLDGGDGIGRNATGALPVGDVSNIGDQTIYVGGVNVVFGPQTDRGDSNPSDQEFVAQSLHIDTTLADIIVTIKPNLNLLLNYAEDVELPELPDDLKAPISIILEDTLVFSKYLNGSVGTLSDILTLDEENDDLAIRTDAKFKGTNEEDCQIAPFHFKYDTDGEIWGAGTAFLREDAETPPVPPTSENCIDGKK</sequence>
<protein>
    <submittedName>
        <fullName evidence="2">Uncharacterized protein</fullName>
    </submittedName>
</protein>
<feature type="region of interest" description="Disordered" evidence="1">
    <location>
        <begin position="191"/>
        <end position="210"/>
    </location>
</feature>
<organism evidence="2">
    <name type="scientific">marine sediment metagenome</name>
    <dbReference type="NCBI Taxonomy" id="412755"/>
    <lineage>
        <taxon>unclassified sequences</taxon>
        <taxon>metagenomes</taxon>
        <taxon>ecological metagenomes</taxon>
    </lineage>
</organism>
<gene>
    <name evidence="2" type="ORF">S01H1_25574</name>
</gene>
<comment type="caution">
    <text evidence="2">The sequence shown here is derived from an EMBL/GenBank/DDBJ whole genome shotgun (WGS) entry which is preliminary data.</text>
</comment>
<accession>X0TU05</accession>
<evidence type="ECO:0000256" key="1">
    <source>
        <dbReference type="SAM" id="MobiDB-lite"/>
    </source>
</evidence>
<reference evidence="2" key="1">
    <citation type="journal article" date="2014" name="Front. Microbiol.">
        <title>High frequency of phylogenetically diverse reductive dehalogenase-homologous genes in deep subseafloor sedimentary metagenomes.</title>
        <authorList>
            <person name="Kawai M."/>
            <person name="Futagami T."/>
            <person name="Toyoda A."/>
            <person name="Takaki Y."/>
            <person name="Nishi S."/>
            <person name="Hori S."/>
            <person name="Arai W."/>
            <person name="Tsubouchi T."/>
            <person name="Morono Y."/>
            <person name="Uchiyama I."/>
            <person name="Ito T."/>
            <person name="Fujiyama A."/>
            <person name="Inagaki F."/>
            <person name="Takami H."/>
        </authorList>
    </citation>
    <scope>NUCLEOTIDE SEQUENCE</scope>
    <source>
        <strain evidence="2">Expedition CK06-06</strain>
    </source>
</reference>
<dbReference type="EMBL" id="BARS01015457">
    <property type="protein sequence ID" value="GAF90681.1"/>
    <property type="molecule type" value="Genomic_DNA"/>
</dbReference>
<name>X0TU05_9ZZZZ</name>
<feature type="non-terminal residue" evidence="2">
    <location>
        <position position="1"/>
    </location>
</feature>
<proteinExistence type="predicted"/>
<dbReference type="AlphaFoldDB" id="X0TU05"/>
<evidence type="ECO:0000313" key="2">
    <source>
        <dbReference type="EMBL" id="GAF90681.1"/>
    </source>
</evidence>